<feature type="signal peptide" evidence="1">
    <location>
        <begin position="1"/>
        <end position="28"/>
    </location>
</feature>
<evidence type="ECO:0008006" key="6">
    <source>
        <dbReference type="Google" id="ProtNLM"/>
    </source>
</evidence>
<keyword evidence="4" id="KW-1185">Reference proteome</keyword>
<dbReference type="AlphaFoldDB" id="A0AAV4KLT7"/>
<feature type="chain" id="PRO_5043999873" description="Secreted protein" evidence="1">
    <location>
        <begin position="29"/>
        <end position="216"/>
    </location>
</feature>
<proteinExistence type="predicted"/>
<accession>A0AAV4KLT7</accession>
<gene>
    <name evidence="3" type="ORF">CP977_04990</name>
    <name evidence="2" type="ORF">GCM10010497_25470</name>
</gene>
<sequence>MKKPIRKCGTAAGAAAAAFVLATAPASAAPSTVWTVGPSPVGVSATNSANVVVLIELVKDNGIAVTCSRSSFSGGLRSATGNPATVGTVDSFAFGASGAPCSSVLGTMSFAPTTPWTLVARDHDASTGVTRGHLGDVDTRVTWGACVFRVRGTIPVAYTNATGRLTLAGTTGGLTVVSQTNCGASAPVGASLIVKADYLLKKTGTATVPTIVGSHP</sequence>
<dbReference type="RefSeq" id="WP_062757954.1">
    <property type="nucleotide sequence ID" value="NZ_BMSJ01000004.1"/>
</dbReference>
<evidence type="ECO:0000313" key="4">
    <source>
        <dbReference type="Proteomes" id="UP000326029"/>
    </source>
</evidence>
<dbReference type="Proteomes" id="UP000642014">
    <property type="component" value="Unassembled WGS sequence"/>
</dbReference>
<evidence type="ECO:0000313" key="3">
    <source>
        <dbReference type="EMBL" id="QEV31598.1"/>
    </source>
</evidence>
<name>A0AAV4KLT7_9ACTN</name>
<reference evidence="2 5" key="1">
    <citation type="journal article" date="2014" name="Int. J. Syst. Evol. Microbiol.">
        <title>Complete genome sequence of Corynebacterium casei LMG S-19264T (=DSM 44701T), isolated from a smear-ripened cheese.</title>
        <authorList>
            <consortium name="US DOE Joint Genome Institute (JGI-PGF)"/>
            <person name="Walter F."/>
            <person name="Albersmeier A."/>
            <person name="Kalinowski J."/>
            <person name="Ruckert C."/>
        </authorList>
    </citation>
    <scope>NUCLEOTIDE SEQUENCE [LARGE SCALE GENOMIC DNA]</scope>
    <source>
        <strain evidence="2 5">JCM 4205</strain>
    </source>
</reference>
<dbReference type="GeneID" id="95453122"/>
<evidence type="ECO:0000313" key="2">
    <source>
        <dbReference type="EMBL" id="GGR22316.1"/>
    </source>
</evidence>
<reference evidence="2" key="3">
    <citation type="submission" date="2023-08" db="EMBL/GenBank/DDBJ databases">
        <authorList>
            <person name="Sun Q."/>
            <person name="Ohkuma M."/>
        </authorList>
    </citation>
    <scope>NUCLEOTIDE SEQUENCE</scope>
    <source>
        <strain evidence="2">JCM 4205</strain>
    </source>
</reference>
<reference evidence="3 4" key="2">
    <citation type="submission" date="2017-09" db="EMBL/GenBank/DDBJ databases">
        <authorList>
            <person name="Lee N."/>
            <person name="Cho B.-K."/>
        </authorList>
    </citation>
    <scope>NUCLEOTIDE SEQUENCE [LARGE SCALE GENOMIC DNA]</scope>
    <source>
        <strain evidence="3 4">ATCC 19740</strain>
    </source>
</reference>
<evidence type="ECO:0000313" key="5">
    <source>
        <dbReference type="Proteomes" id="UP000642014"/>
    </source>
</evidence>
<organism evidence="2 5">
    <name type="scientific">Streptomyces cinereoruber</name>
    <dbReference type="NCBI Taxonomy" id="67260"/>
    <lineage>
        <taxon>Bacteria</taxon>
        <taxon>Bacillati</taxon>
        <taxon>Actinomycetota</taxon>
        <taxon>Actinomycetes</taxon>
        <taxon>Kitasatosporales</taxon>
        <taxon>Streptomycetaceae</taxon>
        <taxon>Streptomyces</taxon>
    </lineage>
</organism>
<dbReference type="Proteomes" id="UP000326029">
    <property type="component" value="Chromosome"/>
</dbReference>
<keyword evidence="1" id="KW-0732">Signal</keyword>
<protein>
    <recommendedName>
        <fullName evidence="6">Secreted protein</fullName>
    </recommendedName>
</protein>
<dbReference type="EMBL" id="CP023693">
    <property type="protein sequence ID" value="QEV31598.1"/>
    <property type="molecule type" value="Genomic_DNA"/>
</dbReference>
<evidence type="ECO:0000256" key="1">
    <source>
        <dbReference type="SAM" id="SignalP"/>
    </source>
</evidence>
<dbReference type="EMBL" id="BMSJ01000004">
    <property type="protein sequence ID" value="GGR22316.1"/>
    <property type="molecule type" value="Genomic_DNA"/>
</dbReference>